<evidence type="ECO:0000259" key="3">
    <source>
        <dbReference type="Pfam" id="PF21388"/>
    </source>
</evidence>
<sequence>MEEMSVSKQRARDLVPAYGHSLEQQIVGRGSNLACRDEELWTRVEGLLKDGDAQETHCLGLDPLRVMEESLAAAAAASTTAAGAGRVRTRGGLQGLAKAFEVLEQAALNLYLGPWRDEYKVVKMYSGMFTHFIKPVLSMPQIEKLFGLLGYRPSSSRHEQLRLQSPRVGPASLDDLLCLSCAFFLARCECFLLRTALGKHAGEAQWELSVVRERQRGNCLQVALDNTKKTLGAKQPQMEPYDGDAEVDLYTDEHVNGGQREAVLHDDESPHSLTWVNQSTASPPAARAHSNRVTSLSSLTTREHVCVSKLDCQLTKSSPPESDPTRSFSAGRRPRGETWFDKTDSQWHSLQVDATGLCKSDLCSCEHMSCRPCLGCCVDCKITHHISCASLQHCFAENHRMVFSDSPTEEASEFGLSLQGGSLRLSDTSVSPTLSSGSAAMSSLALCDDPKLMMLPLHPIAYHDCCDLAQLDPQALCISCGVFHTGSCRDIDFCQRHHDIKLLGVCSCGRECSRKPLVLCRYCGNEYCRDCWYRNPVACSCGQTFDQSSPV</sequence>
<dbReference type="PANTHER" id="PTHR15326:SF7">
    <property type="entry name" value="SPERMATOGENESIS-ASSOCIATED PROTEIN 2-LIKE PROTEIN"/>
    <property type="match status" value="1"/>
</dbReference>
<gene>
    <name evidence="4" type="ORF">VZT92_025121</name>
</gene>
<feature type="compositionally biased region" description="Polar residues" evidence="2">
    <location>
        <begin position="273"/>
        <end position="282"/>
    </location>
</feature>
<dbReference type="InterPro" id="IPR048839">
    <property type="entry name" value="SPATA2_PUB-like"/>
</dbReference>
<comment type="similarity">
    <text evidence="1">Belongs to the SPATA2 family.</text>
</comment>
<dbReference type="EMBL" id="JBCEZU010000575">
    <property type="protein sequence ID" value="KAK9517236.1"/>
    <property type="molecule type" value="Genomic_DNA"/>
</dbReference>
<feature type="compositionally biased region" description="Polar residues" evidence="2">
    <location>
        <begin position="315"/>
        <end position="328"/>
    </location>
</feature>
<evidence type="ECO:0000256" key="2">
    <source>
        <dbReference type="SAM" id="MobiDB-lite"/>
    </source>
</evidence>
<reference evidence="4 5" key="1">
    <citation type="journal article" date="2024" name="Genome Biol. Evol.">
        <title>Chromosome-level genome assembly of the viviparous eelpout Zoarces viviparus.</title>
        <authorList>
            <person name="Fuhrmann N."/>
            <person name="Brasseur M.V."/>
            <person name="Bakowski C.E."/>
            <person name="Podsiadlowski L."/>
            <person name="Prost S."/>
            <person name="Krehenwinkel H."/>
            <person name="Mayer C."/>
        </authorList>
    </citation>
    <scope>NUCLEOTIDE SEQUENCE [LARGE SCALE GENOMIC DNA]</scope>
    <source>
        <strain evidence="4">NO-MEL_2022_Ind0_liver</strain>
    </source>
</reference>
<dbReference type="Pfam" id="PF21388">
    <property type="entry name" value="SPATA2_PUB-like"/>
    <property type="match status" value="1"/>
</dbReference>
<feature type="domain" description="Spermatogenesis-associated protein 2 PUB-like" evidence="3">
    <location>
        <begin position="90"/>
        <end position="216"/>
    </location>
</feature>
<dbReference type="GO" id="GO:0005737">
    <property type="term" value="C:cytoplasm"/>
    <property type="evidence" value="ECO:0007669"/>
    <property type="project" value="TreeGrafter"/>
</dbReference>
<keyword evidence="5" id="KW-1185">Reference proteome</keyword>
<accession>A0AAW1E3N2</accession>
<evidence type="ECO:0000256" key="1">
    <source>
        <dbReference type="ARBA" id="ARBA00038142"/>
    </source>
</evidence>
<feature type="region of interest" description="Disordered" evidence="2">
    <location>
        <begin position="315"/>
        <end position="337"/>
    </location>
</feature>
<feature type="region of interest" description="Disordered" evidence="2">
    <location>
        <begin position="273"/>
        <end position="292"/>
    </location>
</feature>
<evidence type="ECO:0000313" key="5">
    <source>
        <dbReference type="Proteomes" id="UP001488805"/>
    </source>
</evidence>
<dbReference type="PANTHER" id="PTHR15326">
    <property type="entry name" value="SPERMATOGENESIS-ASSOCIATED PROTEIN 2/TAMOZHENNIC"/>
    <property type="match status" value="1"/>
</dbReference>
<protein>
    <recommendedName>
        <fullName evidence="3">Spermatogenesis-associated protein 2 PUB-like domain-containing protein</fullName>
    </recommendedName>
</protein>
<organism evidence="4 5">
    <name type="scientific">Zoarces viviparus</name>
    <name type="common">Viviparous eelpout</name>
    <name type="synonym">Blennius viviparus</name>
    <dbReference type="NCBI Taxonomy" id="48416"/>
    <lineage>
        <taxon>Eukaryota</taxon>
        <taxon>Metazoa</taxon>
        <taxon>Chordata</taxon>
        <taxon>Craniata</taxon>
        <taxon>Vertebrata</taxon>
        <taxon>Euteleostomi</taxon>
        <taxon>Actinopterygii</taxon>
        <taxon>Neopterygii</taxon>
        <taxon>Teleostei</taxon>
        <taxon>Neoteleostei</taxon>
        <taxon>Acanthomorphata</taxon>
        <taxon>Eupercaria</taxon>
        <taxon>Perciformes</taxon>
        <taxon>Cottioidei</taxon>
        <taxon>Zoarcales</taxon>
        <taxon>Zoarcidae</taxon>
        <taxon>Zoarcinae</taxon>
        <taxon>Zoarces</taxon>
    </lineage>
</organism>
<dbReference type="Proteomes" id="UP001488805">
    <property type="component" value="Unassembled WGS sequence"/>
</dbReference>
<proteinExistence type="inferred from homology"/>
<name>A0AAW1E3N2_ZOAVI</name>
<evidence type="ECO:0000313" key="4">
    <source>
        <dbReference type="EMBL" id="KAK9517236.1"/>
    </source>
</evidence>
<dbReference type="Gene3D" id="1.20.58.2190">
    <property type="match status" value="1"/>
</dbReference>
<dbReference type="AlphaFoldDB" id="A0AAW1E3N2"/>
<comment type="caution">
    <text evidence="4">The sequence shown here is derived from an EMBL/GenBank/DDBJ whole genome shotgun (WGS) entry which is preliminary data.</text>
</comment>